<dbReference type="InParanoid" id="C5LJY1"/>
<sequence length="95" mass="11013">MVQKESDIYKAKIAEFEEGLKEYQAGLKKEAYYFYKSGLELAMERIAGVTADLDEFDKQMESLTHIAENFDYPEQLNNSRKLMTAMREDVAIMLS</sequence>
<gene>
    <name evidence="1" type="ORF">Pmar_PMAR002538</name>
</gene>
<name>C5LJY1_PERM5</name>
<keyword evidence="2" id="KW-1185">Reference proteome</keyword>
<accession>C5LJY1</accession>
<proteinExistence type="predicted"/>
<dbReference type="AlphaFoldDB" id="C5LJY1"/>
<protein>
    <submittedName>
        <fullName evidence="1">Uncharacterized protein</fullName>
    </submittedName>
</protein>
<organism evidence="2">
    <name type="scientific">Perkinsus marinus (strain ATCC 50983 / TXsc)</name>
    <dbReference type="NCBI Taxonomy" id="423536"/>
    <lineage>
        <taxon>Eukaryota</taxon>
        <taxon>Sar</taxon>
        <taxon>Alveolata</taxon>
        <taxon>Perkinsozoa</taxon>
        <taxon>Perkinsea</taxon>
        <taxon>Perkinsida</taxon>
        <taxon>Perkinsidae</taxon>
        <taxon>Perkinsus</taxon>
    </lineage>
</organism>
<evidence type="ECO:0000313" key="1">
    <source>
        <dbReference type="EMBL" id="EER02961.1"/>
    </source>
</evidence>
<feature type="non-terminal residue" evidence="1">
    <location>
        <position position="95"/>
    </location>
</feature>
<reference evidence="1 2" key="1">
    <citation type="submission" date="2008-07" db="EMBL/GenBank/DDBJ databases">
        <authorList>
            <person name="El-Sayed N."/>
            <person name="Caler E."/>
            <person name="Inman J."/>
            <person name="Amedeo P."/>
            <person name="Hass B."/>
            <person name="Wortman J."/>
        </authorList>
    </citation>
    <scope>NUCLEOTIDE SEQUENCE [LARGE SCALE GENOMIC DNA]</scope>
    <source>
        <strain evidence="2">ATCC 50983 / TXsc</strain>
    </source>
</reference>
<dbReference type="Proteomes" id="UP000007800">
    <property type="component" value="Unassembled WGS sequence"/>
</dbReference>
<dbReference type="RefSeq" id="XP_002771145.1">
    <property type="nucleotide sequence ID" value="XM_002771099.1"/>
</dbReference>
<dbReference type="GeneID" id="9051456"/>
<evidence type="ECO:0000313" key="2">
    <source>
        <dbReference type="Proteomes" id="UP000007800"/>
    </source>
</evidence>
<dbReference type="EMBL" id="GG682628">
    <property type="protein sequence ID" value="EER02961.1"/>
    <property type="molecule type" value="Genomic_DNA"/>
</dbReference>
<dbReference type="OrthoDB" id="424310at2759"/>